<dbReference type="Proteomes" id="UP001139451">
    <property type="component" value="Unassembled WGS sequence"/>
</dbReference>
<sequence length="56" mass="6297">MGRTGSAAHDLQRIARDVEWLAQDYALPARSHAETERRIEQGEQLAARLRLIVRGG</sequence>
<gene>
    <name evidence="1" type="ORF">M9978_16555</name>
</gene>
<name>A0A9X2HJK3_9SPHN</name>
<evidence type="ECO:0000313" key="2">
    <source>
        <dbReference type="Proteomes" id="UP001139451"/>
    </source>
</evidence>
<dbReference type="AlphaFoldDB" id="A0A9X2HJK3"/>
<protein>
    <submittedName>
        <fullName evidence="1">Uncharacterized protein</fullName>
    </submittedName>
</protein>
<keyword evidence="2" id="KW-1185">Reference proteome</keyword>
<evidence type="ECO:0000313" key="1">
    <source>
        <dbReference type="EMBL" id="MCP3732038.1"/>
    </source>
</evidence>
<dbReference type="EMBL" id="JAMLDX010000014">
    <property type="protein sequence ID" value="MCP3732038.1"/>
    <property type="molecule type" value="Genomic_DNA"/>
</dbReference>
<reference evidence="1" key="1">
    <citation type="submission" date="2022-05" db="EMBL/GenBank/DDBJ databases">
        <title>Sphingomonas sp. strain MG17 Genome sequencing and assembly.</title>
        <authorList>
            <person name="Kim I."/>
        </authorList>
    </citation>
    <scope>NUCLEOTIDE SEQUENCE</scope>
    <source>
        <strain evidence="1">MG17</strain>
    </source>
</reference>
<dbReference type="RefSeq" id="WP_254295133.1">
    <property type="nucleotide sequence ID" value="NZ_JAMLDX010000014.1"/>
</dbReference>
<organism evidence="1 2">
    <name type="scientific">Sphingomonas tagetis</name>
    <dbReference type="NCBI Taxonomy" id="2949092"/>
    <lineage>
        <taxon>Bacteria</taxon>
        <taxon>Pseudomonadati</taxon>
        <taxon>Pseudomonadota</taxon>
        <taxon>Alphaproteobacteria</taxon>
        <taxon>Sphingomonadales</taxon>
        <taxon>Sphingomonadaceae</taxon>
        <taxon>Sphingomonas</taxon>
    </lineage>
</organism>
<comment type="caution">
    <text evidence="1">The sequence shown here is derived from an EMBL/GenBank/DDBJ whole genome shotgun (WGS) entry which is preliminary data.</text>
</comment>
<proteinExistence type="predicted"/>
<accession>A0A9X2HJK3</accession>